<keyword evidence="2" id="KW-0479">Metal-binding</keyword>
<evidence type="ECO:0000313" key="8">
    <source>
        <dbReference type="Proteomes" id="UP000027186"/>
    </source>
</evidence>
<dbReference type="Proteomes" id="UP000236268">
    <property type="component" value="Unassembled WGS sequence"/>
</dbReference>
<keyword evidence="4" id="KW-0411">Iron-sulfur</keyword>
<dbReference type="RefSeq" id="WP_038527140.1">
    <property type="nucleotide sequence ID" value="NZ_CP007793.1"/>
</dbReference>
<dbReference type="SMART" id="SM00704">
    <property type="entry name" value="ZnF_CDGSH"/>
    <property type="match status" value="2"/>
</dbReference>
<dbReference type="PANTHER" id="PTHR46491">
    <property type="entry name" value="CDGSH IRON SULFUR DOMAIN PROTEIN HOMOLOG"/>
    <property type="match status" value="1"/>
</dbReference>
<evidence type="ECO:0000256" key="2">
    <source>
        <dbReference type="ARBA" id="ARBA00022723"/>
    </source>
</evidence>
<dbReference type="GO" id="GO:0046872">
    <property type="term" value="F:metal ion binding"/>
    <property type="evidence" value="ECO:0007669"/>
    <property type="project" value="UniProtKB-KW"/>
</dbReference>
<dbReference type="GO" id="GO:0051537">
    <property type="term" value="F:2 iron, 2 sulfur cluster binding"/>
    <property type="evidence" value="ECO:0007669"/>
    <property type="project" value="UniProtKB-KW"/>
</dbReference>
<dbReference type="EMBL" id="POWG01000012">
    <property type="protein sequence ID" value="PNQ98360.1"/>
    <property type="molecule type" value="Genomic_DNA"/>
</dbReference>
<protein>
    <submittedName>
        <fullName evidence="7">CDGSH iron-sulfur domain-containing protein</fullName>
    </submittedName>
    <submittedName>
        <fullName evidence="6">Glutamate synthase</fullName>
    </submittedName>
</protein>
<feature type="domain" description="Iron-binding zinc finger CDGSH type" evidence="5">
    <location>
        <begin position="10"/>
        <end position="47"/>
    </location>
</feature>
<evidence type="ECO:0000313" key="7">
    <source>
        <dbReference type="EMBL" id="PNQ98360.1"/>
    </source>
</evidence>
<dbReference type="Gene3D" id="3.40.5.90">
    <property type="entry name" value="CDGSH iron-sulfur domain, mitoNEET-type"/>
    <property type="match status" value="2"/>
</dbReference>
<dbReference type="InterPro" id="IPR018967">
    <property type="entry name" value="FeS-contain_CDGSH-typ"/>
</dbReference>
<sequence>MPSSPVAATKEPIVIELEAGKTYWWCRCGRSAKQPLCDGSHAGTGLEPMKFAPTTSMKARFCGCKATKKPPFCDGSHLDLK</sequence>
<dbReference type="EMBL" id="CP007793">
    <property type="protein sequence ID" value="AIB11310.1"/>
    <property type="molecule type" value="Genomic_DNA"/>
</dbReference>
<feature type="domain" description="Iron-binding zinc finger CDGSH type" evidence="5">
    <location>
        <begin position="50"/>
        <end position="79"/>
    </location>
</feature>
<dbReference type="KEGG" id="abq:ABAZ39_04630"/>
<evidence type="ECO:0000256" key="3">
    <source>
        <dbReference type="ARBA" id="ARBA00023004"/>
    </source>
</evidence>
<reference evidence="7 9" key="2">
    <citation type="submission" date="2018-01" db="EMBL/GenBank/DDBJ databases">
        <title>Whole genome sequence of Azospirillum brasilense REC3 isolated from strawberry roots.</title>
        <authorList>
            <person name="Fontana C.A."/>
            <person name="Salazar S.M."/>
            <person name="Bassi D."/>
            <person name="Puglisi E."/>
            <person name="Lovaisa N.C."/>
            <person name="Toffoli L.M."/>
            <person name="Pedraza R."/>
            <person name="Cocconcelli P.S."/>
        </authorList>
    </citation>
    <scope>NUCLEOTIDE SEQUENCE [LARGE SCALE GENOMIC DNA]</scope>
    <source>
        <strain evidence="7 9">REC3</strain>
    </source>
</reference>
<name>A0A060DF27_9PROT</name>
<evidence type="ECO:0000256" key="4">
    <source>
        <dbReference type="ARBA" id="ARBA00023014"/>
    </source>
</evidence>
<dbReference type="PANTHER" id="PTHR46491:SF3">
    <property type="entry name" value="CDGSH IRON-SULFUR DOMAIN-CONTAINING PROTEIN 3, MITOCHONDRIAL"/>
    <property type="match status" value="1"/>
</dbReference>
<keyword evidence="1" id="KW-0001">2Fe-2S</keyword>
<reference evidence="6 8" key="1">
    <citation type="journal article" date="2014" name="Genome Announc.">
        <title>Complete Genome Sequence of the Model Rhizosphere Strain Azospirillum brasilense Az39, Successfully Applied in Agriculture.</title>
        <authorList>
            <person name="Rivera D."/>
            <person name="Revale S."/>
            <person name="Molina R."/>
            <person name="Gualpa J."/>
            <person name="Puente M."/>
            <person name="Maroniche G."/>
            <person name="Paris G."/>
            <person name="Baker D."/>
            <person name="Clavijo B."/>
            <person name="McLay K."/>
            <person name="Spaepen S."/>
            <person name="Perticari A."/>
            <person name="Vazquez M."/>
            <person name="Wisniewski-Dye F."/>
            <person name="Watkins C."/>
            <person name="Martinez-Abarca F."/>
            <person name="Vanderleyden J."/>
            <person name="Cassan F."/>
        </authorList>
    </citation>
    <scope>NUCLEOTIDE SEQUENCE [LARGE SCALE GENOMIC DNA]</scope>
    <source>
        <strain evidence="6 8">Az39</strain>
    </source>
</reference>
<dbReference type="InterPro" id="IPR052950">
    <property type="entry name" value="CISD"/>
</dbReference>
<organism evidence="6 8">
    <name type="scientific">Azospirillum argentinense</name>
    <dbReference type="NCBI Taxonomy" id="2970906"/>
    <lineage>
        <taxon>Bacteria</taxon>
        <taxon>Pseudomonadati</taxon>
        <taxon>Pseudomonadota</taxon>
        <taxon>Alphaproteobacteria</taxon>
        <taxon>Rhodospirillales</taxon>
        <taxon>Azospirillaceae</taxon>
        <taxon>Azospirillum</taxon>
    </lineage>
</organism>
<evidence type="ECO:0000256" key="1">
    <source>
        <dbReference type="ARBA" id="ARBA00022714"/>
    </source>
</evidence>
<dbReference type="GO" id="GO:0005737">
    <property type="term" value="C:cytoplasm"/>
    <property type="evidence" value="ECO:0007669"/>
    <property type="project" value="UniProtKB-ARBA"/>
</dbReference>
<dbReference type="Pfam" id="PF09360">
    <property type="entry name" value="zf-CDGSH"/>
    <property type="match status" value="1"/>
</dbReference>
<evidence type="ECO:0000259" key="5">
    <source>
        <dbReference type="SMART" id="SM00704"/>
    </source>
</evidence>
<dbReference type="Proteomes" id="UP000027186">
    <property type="component" value="Chromosome"/>
</dbReference>
<evidence type="ECO:0000313" key="6">
    <source>
        <dbReference type="EMBL" id="AIB11310.1"/>
    </source>
</evidence>
<dbReference type="AlphaFoldDB" id="A0A060DF27"/>
<dbReference type="InterPro" id="IPR042216">
    <property type="entry name" value="MitoNEET_CISD"/>
</dbReference>
<gene>
    <name evidence="6" type="ORF">ABAZ39_04630</name>
    <name evidence="7" type="ORF">C1S70_12840</name>
</gene>
<accession>A0A060DF27</accession>
<proteinExistence type="predicted"/>
<accession>A0A2K1G0P1</accession>
<evidence type="ECO:0000313" key="9">
    <source>
        <dbReference type="Proteomes" id="UP000236268"/>
    </source>
</evidence>
<dbReference type="OrthoDB" id="9795032at2"/>
<keyword evidence="3" id="KW-0408">Iron</keyword>